<dbReference type="Proteomes" id="UP000247078">
    <property type="component" value="Unassembled WGS sequence"/>
</dbReference>
<dbReference type="AlphaFoldDB" id="A0A855XRX6"/>
<proteinExistence type="predicted"/>
<evidence type="ECO:0000256" key="3">
    <source>
        <dbReference type="ARBA" id="ARBA00023163"/>
    </source>
</evidence>
<comment type="caution">
    <text evidence="6">The sequence shown here is derived from an EMBL/GenBank/DDBJ whole genome shotgun (WGS) entry which is preliminary data.</text>
</comment>
<keyword evidence="2 4" id="KW-0238">DNA-binding</keyword>
<dbReference type="Pfam" id="PF00440">
    <property type="entry name" value="TetR_N"/>
    <property type="match status" value="1"/>
</dbReference>
<keyword evidence="3" id="KW-0804">Transcription</keyword>
<dbReference type="InterPro" id="IPR009057">
    <property type="entry name" value="Homeodomain-like_sf"/>
</dbReference>
<dbReference type="InterPro" id="IPR036271">
    <property type="entry name" value="Tet_transcr_reg_TetR-rel_C_sf"/>
</dbReference>
<dbReference type="Gene3D" id="1.10.357.10">
    <property type="entry name" value="Tetracycline Repressor, domain 2"/>
    <property type="match status" value="1"/>
</dbReference>
<dbReference type="PANTHER" id="PTHR47506">
    <property type="entry name" value="TRANSCRIPTIONAL REGULATORY PROTEIN"/>
    <property type="match status" value="1"/>
</dbReference>
<organism evidence="6 7">
    <name type="scientific">Paenibacillus pabuli</name>
    <dbReference type="NCBI Taxonomy" id="1472"/>
    <lineage>
        <taxon>Bacteria</taxon>
        <taxon>Bacillati</taxon>
        <taxon>Bacillota</taxon>
        <taxon>Bacilli</taxon>
        <taxon>Bacillales</taxon>
        <taxon>Paenibacillaceae</taxon>
        <taxon>Paenibacillus</taxon>
    </lineage>
</organism>
<evidence type="ECO:0000313" key="7">
    <source>
        <dbReference type="Proteomes" id="UP000247078"/>
    </source>
</evidence>
<feature type="domain" description="HTH tetR-type" evidence="5">
    <location>
        <begin position="5"/>
        <end position="65"/>
    </location>
</feature>
<evidence type="ECO:0000259" key="5">
    <source>
        <dbReference type="PROSITE" id="PS50977"/>
    </source>
</evidence>
<dbReference type="InterPro" id="IPR011075">
    <property type="entry name" value="TetR_C"/>
</dbReference>
<reference evidence="6 7" key="1">
    <citation type="submission" date="2018-05" db="EMBL/GenBank/DDBJ databases">
        <title>Freshwater and sediment microbial communities from various areas in North America, analyzing microbe dynamics in response to fracking.</title>
        <authorList>
            <person name="Lamendella R."/>
        </authorList>
    </citation>
    <scope>NUCLEOTIDE SEQUENCE [LARGE SCALE GENOMIC DNA]</scope>
    <source>
        <strain evidence="6 7">DB-3</strain>
    </source>
</reference>
<dbReference type="InterPro" id="IPR001647">
    <property type="entry name" value="HTH_TetR"/>
</dbReference>
<dbReference type="Pfam" id="PF16925">
    <property type="entry name" value="TetR_C_13"/>
    <property type="match status" value="1"/>
</dbReference>
<sequence length="206" mass="22905">MRKGQITKEHIIRESAALFNTKGYTGASLSEIIERCGVRKGGIYNHFESKDEIALAAFDYSVSQMLQFHSQALEGVTSSKDKLLAICGVYIDMMENNTLEGGCPLLNTAVESDDAHPLLKERAQHAMNNLLNELTQVLIQGTEQKEFRADIALEEVSSNIIAIIEGGVMLSKLYEDSKYIRHAVLHITQFMDDRILIQSCNKGKVG</sequence>
<dbReference type="PROSITE" id="PS50977">
    <property type="entry name" value="HTH_TETR_2"/>
    <property type="match status" value="1"/>
</dbReference>
<accession>A0A855XRX6</accession>
<evidence type="ECO:0000256" key="4">
    <source>
        <dbReference type="PROSITE-ProRule" id="PRU00335"/>
    </source>
</evidence>
<keyword evidence="1" id="KW-0805">Transcription regulation</keyword>
<feature type="DNA-binding region" description="H-T-H motif" evidence="4">
    <location>
        <begin position="28"/>
        <end position="47"/>
    </location>
</feature>
<dbReference type="SUPFAM" id="SSF48498">
    <property type="entry name" value="Tetracyclin repressor-like, C-terminal domain"/>
    <property type="match status" value="1"/>
</dbReference>
<dbReference type="PRINTS" id="PR00455">
    <property type="entry name" value="HTHTETR"/>
</dbReference>
<dbReference type="RefSeq" id="WP_110000440.1">
    <property type="nucleotide sequence ID" value="NZ_QGTZ01000008.1"/>
</dbReference>
<name>A0A855XRX6_9BACL</name>
<evidence type="ECO:0000313" key="6">
    <source>
        <dbReference type="EMBL" id="PWW37959.1"/>
    </source>
</evidence>
<evidence type="ECO:0000256" key="2">
    <source>
        <dbReference type="ARBA" id="ARBA00023125"/>
    </source>
</evidence>
<dbReference type="SUPFAM" id="SSF46689">
    <property type="entry name" value="Homeodomain-like"/>
    <property type="match status" value="1"/>
</dbReference>
<evidence type="ECO:0000256" key="1">
    <source>
        <dbReference type="ARBA" id="ARBA00023015"/>
    </source>
</evidence>
<dbReference type="PANTHER" id="PTHR47506:SF3">
    <property type="entry name" value="HTH-TYPE TRANSCRIPTIONAL REGULATOR LMRA"/>
    <property type="match status" value="1"/>
</dbReference>
<dbReference type="EMBL" id="QGTZ01000008">
    <property type="protein sequence ID" value="PWW37959.1"/>
    <property type="molecule type" value="Genomic_DNA"/>
</dbReference>
<gene>
    <name evidence="6" type="ORF">DET56_108152</name>
</gene>
<dbReference type="GO" id="GO:0003677">
    <property type="term" value="F:DNA binding"/>
    <property type="evidence" value="ECO:0007669"/>
    <property type="project" value="UniProtKB-UniRule"/>
</dbReference>
<protein>
    <submittedName>
        <fullName evidence="6">TetR family transcriptional regulator</fullName>
    </submittedName>
</protein>